<dbReference type="InterPro" id="IPR043926">
    <property type="entry name" value="ABCG_dom"/>
</dbReference>
<comment type="subcellular location">
    <subcellularLocation>
        <location evidence="1">Membrane</location>
        <topology evidence="1">Multi-pass membrane protein</topology>
    </subcellularLocation>
</comment>
<evidence type="ECO:0000313" key="10">
    <source>
        <dbReference type="EMBL" id="PNR30880.1"/>
    </source>
</evidence>
<gene>
    <name evidence="11" type="primary">LOC112274721</name>
    <name evidence="10" type="ORF">PHYPA_027196</name>
</gene>
<keyword evidence="2" id="KW-0813">Transport</keyword>
<dbReference type="EnsemblPlants" id="Pp3c22_15570V3.3">
    <property type="protein sequence ID" value="Pp3c22_15570V3.3"/>
    <property type="gene ID" value="Pp3c22_15570"/>
</dbReference>
<feature type="transmembrane region" description="Helical" evidence="8">
    <location>
        <begin position="468"/>
        <end position="494"/>
    </location>
</feature>
<dbReference type="InterPro" id="IPR050352">
    <property type="entry name" value="ABCG_transporters"/>
</dbReference>
<evidence type="ECO:0000256" key="8">
    <source>
        <dbReference type="SAM" id="Phobius"/>
    </source>
</evidence>
<dbReference type="EnsemblPlants" id="Pp3c22_15570V3.2">
    <property type="protein sequence ID" value="Pp3c22_15570V3.2"/>
    <property type="gene ID" value="Pp3c22_15570"/>
</dbReference>
<dbReference type="InterPro" id="IPR017871">
    <property type="entry name" value="ABC_transporter-like_CS"/>
</dbReference>
<dbReference type="SUPFAM" id="SSF52540">
    <property type="entry name" value="P-loop containing nucleoside triphosphate hydrolases"/>
    <property type="match status" value="1"/>
</dbReference>
<dbReference type="GeneID" id="112274721"/>
<dbReference type="AlphaFoldDB" id="A0A2K1INN6"/>
<dbReference type="GO" id="GO:0016887">
    <property type="term" value="F:ATP hydrolysis activity"/>
    <property type="evidence" value="ECO:0007669"/>
    <property type="project" value="InterPro"/>
</dbReference>
<feature type="transmembrane region" description="Helical" evidence="8">
    <location>
        <begin position="500"/>
        <end position="525"/>
    </location>
</feature>
<dbReference type="InterPro" id="IPR027417">
    <property type="entry name" value="P-loop_NTPase"/>
</dbReference>
<evidence type="ECO:0000256" key="2">
    <source>
        <dbReference type="ARBA" id="ARBA00022448"/>
    </source>
</evidence>
<name>A0A2K1INN6_PHYPA</name>
<dbReference type="GO" id="GO:0005524">
    <property type="term" value="F:ATP binding"/>
    <property type="evidence" value="ECO:0007669"/>
    <property type="project" value="UniProtKB-KW"/>
</dbReference>
<dbReference type="Gramene" id="Pp3c22_15570V3.2">
    <property type="protein sequence ID" value="Pp3c22_15570V3.2"/>
    <property type="gene ID" value="Pp3c22_15570"/>
</dbReference>
<dbReference type="Pfam" id="PF19055">
    <property type="entry name" value="ABC2_membrane_7"/>
    <property type="match status" value="1"/>
</dbReference>
<dbReference type="Gramene" id="Pp3c22_15570V3.3">
    <property type="protein sequence ID" value="Pp3c22_15570V3.3"/>
    <property type="gene ID" value="Pp3c22_15570"/>
</dbReference>
<evidence type="ECO:0000313" key="11">
    <source>
        <dbReference type="EnsemblPlants" id="Pp3c22_15570V3.1"/>
    </source>
</evidence>
<evidence type="ECO:0000256" key="5">
    <source>
        <dbReference type="ARBA" id="ARBA00022840"/>
    </source>
</evidence>
<evidence type="ECO:0000259" key="9">
    <source>
        <dbReference type="PROSITE" id="PS50893"/>
    </source>
</evidence>
<dbReference type="RefSeq" id="XP_024360195.1">
    <property type="nucleotide sequence ID" value="XM_024504427.2"/>
</dbReference>
<organism evidence="10">
    <name type="scientific">Physcomitrium patens</name>
    <name type="common">Spreading-leaved earth moss</name>
    <name type="synonym">Physcomitrella patens</name>
    <dbReference type="NCBI Taxonomy" id="3218"/>
    <lineage>
        <taxon>Eukaryota</taxon>
        <taxon>Viridiplantae</taxon>
        <taxon>Streptophyta</taxon>
        <taxon>Embryophyta</taxon>
        <taxon>Bryophyta</taxon>
        <taxon>Bryophytina</taxon>
        <taxon>Bryopsida</taxon>
        <taxon>Funariidae</taxon>
        <taxon>Funariales</taxon>
        <taxon>Funariaceae</taxon>
        <taxon>Physcomitrium</taxon>
    </lineage>
</organism>
<evidence type="ECO:0000256" key="6">
    <source>
        <dbReference type="ARBA" id="ARBA00022989"/>
    </source>
</evidence>
<accession>A0A2K1INN6</accession>
<dbReference type="PANTHER" id="PTHR48041:SF134">
    <property type="entry name" value="ABC TRANSPORTER G FAMILY"/>
    <property type="match status" value="1"/>
</dbReference>
<dbReference type="GO" id="GO:0016020">
    <property type="term" value="C:membrane"/>
    <property type="evidence" value="ECO:0000318"/>
    <property type="project" value="GO_Central"/>
</dbReference>
<dbReference type="InterPro" id="IPR013525">
    <property type="entry name" value="ABC2_TM"/>
</dbReference>
<dbReference type="Pfam" id="PF01061">
    <property type="entry name" value="ABC2_membrane"/>
    <property type="match status" value="1"/>
</dbReference>
<dbReference type="Gene3D" id="3.40.50.300">
    <property type="entry name" value="P-loop containing nucleotide triphosphate hydrolases"/>
    <property type="match status" value="1"/>
</dbReference>
<keyword evidence="4" id="KW-0547">Nucleotide-binding</keyword>
<feature type="transmembrane region" description="Helical" evidence="8">
    <location>
        <begin position="537"/>
        <end position="564"/>
    </location>
</feature>
<evidence type="ECO:0000256" key="1">
    <source>
        <dbReference type="ARBA" id="ARBA00004141"/>
    </source>
</evidence>
<keyword evidence="6 8" id="KW-1133">Transmembrane helix</keyword>
<proteinExistence type="predicted"/>
<dbReference type="RefSeq" id="XP_024360196.1">
    <property type="nucleotide sequence ID" value="XM_024504428.2"/>
</dbReference>
<feature type="transmembrane region" description="Helical" evidence="8">
    <location>
        <begin position="391"/>
        <end position="412"/>
    </location>
</feature>
<dbReference type="Proteomes" id="UP000006727">
    <property type="component" value="Chromosome 22"/>
</dbReference>
<dbReference type="Gramene" id="Pp3c22_15570V3.1">
    <property type="protein sequence ID" value="Pp3c22_15570V3.1"/>
    <property type="gene ID" value="Pp3c22_15570"/>
</dbReference>
<dbReference type="GO" id="GO:0055085">
    <property type="term" value="P:transmembrane transport"/>
    <property type="evidence" value="ECO:0000318"/>
    <property type="project" value="GO_Central"/>
</dbReference>
<dbReference type="PROSITE" id="PS00211">
    <property type="entry name" value="ABC_TRANSPORTER_1"/>
    <property type="match status" value="1"/>
</dbReference>
<reference evidence="10 12" key="2">
    <citation type="journal article" date="2018" name="Plant J.">
        <title>The Physcomitrella patens chromosome-scale assembly reveals moss genome structure and evolution.</title>
        <authorList>
            <person name="Lang D."/>
            <person name="Ullrich K.K."/>
            <person name="Murat F."/>
            <person name="Fuchs J."/>
            <person name="Jenkins J."/>
            <person name="Haas F.B."/>
            <person name="Piednoel M."/>
            <person name="Gundlach H."/>
            <person name="Van Bel M."/>
            <person name="Meyberg R."/>
            <person name="Vives C."/>
            <person name="Morata J."/>
            <person name="Symeonidi A."/>
            <person name="Hiss M."/>
            <person name="Muchero W."/>
            <person name="Kamisugi Y."/>
            <person name="Saleh O."/>
            <person name="Blanc G."/>
            <person name="Decker E.L."/>
            <person name="van Gessel N."/>
            <person name="Grimwood J."/>
            <person name="Hayes R.D."/>
            <person name="Graham S.W."/>
            <person name="Gunter L.E."/>
            <person name="McDaniel S.F."/>
            <person name="Hoernstein S.N.W."/>
            <person name="Larsson A."/>
            <person name="Li F.W."/>
            <person name="Perroud P.F."/>
            <person name="Phillips J."/>
            <person name="Ranjan P."/>
            <person name="Rokshar D.S."/>
            <person name="Rothfels C.J."/>
            <person name="Schneider L."/>
            <person name="Shu S."/>
            <person name="Stevenson D.W."/>
            <person name="Thummler F."/>
            <person name="Tillich M."/>
            <person name="Villarreal Aguilar J.C."/>
            <person name="Widiez T."/>
            <person name="Wong G.K."/>
            <person name="Wymore A."/>
            <person name="Zhang Y."/>
            <person name="Zimmer A.D."/>
            <person name="Quatrano R.S."/>
            <person name="Mayer K.F.X."/>
            <person name="Goodstein D."/>
            <person name="Casacuberta J.M."/>
            <person name="Vandepoele K."/>
            <person name="Reski R."/>
            <person name="Cuming A.C."/>
            <person name="Tuskan G.A."/>
            <person name="Maumus F."/>
            <person name="Salse J."/>
            <person name="Schmutz J."/>
            <person name="Rensing S.A."/>
        </authorList>
    </citation>
    <scope>NUCLEOTIDE SEQUENCE [LARGE SCALE GENOMIC DNA]</scope>
    <source>
        <strain evidence="11 12">cv. Gransden 2004</strain>
    </source>
</reference>
<dbReference type="FunFam" id="3.40.50.300:FF:001409">
    <property type="entry name" value="ABC transporter G family member 23"/>
    <property type="match status" value="1"/>
</dbReference>
<dbReference type="SMART" id="SM00382">
    <property type="entry name" value="AAA"/>
    <property type="match status" value="1"/>
</dbReference>
<dbReference type="PaxDb" id="3218-PP1S71_147V6.1"/>
<keyword evidence="7 8" id="KW-0472">Membrane</keyword>
<reference evidence="11" key="3">
    <citation type="submission" date="2020-12" db="UniProtKB">
        <authorList>
            <consortium name="EnsemblPlants"/>
        </authorList>
    </citation>
    <scope>IDENTIFICATION</scope>
</reference>
<dbReference type="InterPro" id="IPR003593">
    <property type="entry name" value="AAA+_ATPase"/>
</dbReference>
<dbReference type="RefSeq" id="XP_024360197.1">
    <property type="nucleotide sequence ID" value="XM_024504429.2"/>
</dbReference>
<evidence type="ECO:0000256" key="4">
    <source>
        <dbReference type="ARBA" id="ARBA00022741"/>
    </source>
</evidence>
<dbReference type="PANTHER" id="PTHR48041">
    <property type="entry name" value="ABC TRANSPORTER G FAMILY MEMBER 28"/>
    <property type="match status" value="1"/>
</dbReference>
<evidence type="ECO:0000256" key="7">
    <source>
        <dbReference type="ARBA" id="ARBA00023136"/>
    </source>
</evidence>
<dbReference type="InterPro" id="IPR003439">
    <property type="entry name" value="ABC_transporter-like_ATP-bd"/>
</dbReference>
<keyword evidence="5" id="KW-0067">ATP-binding</keyword>
<dbReference type="GO" id="GO:0140359">
    <property type="term" value="F:ABC-type transporter activity"/>
    <property type="evidence" value="ECO:0007669"/>
    <property type="project" value="InterPro"/>
</dbReference>
<reference evidence="10 12" key="1">
    <citation type="journal article" date="2008" name="Science">
        <title>The Physcomitrella genome reveals evolutionary insights into the conquest of land by plants.</title>
        <authorList>
            <person name="Rensing S."/>
            <person name="Lang D."/>
            <person name="Zimmer A."/>
            <person name="Terry A."/>
            <person name="Salamov A."/>
            <person name="Shapiro H."/>
            <person name="Nishiyama T."/>
            <person name="Perroud P.-F."/>
            <person name="Lindquist E."/>
            <person name="Kamisugi Y."/>
            <person name="Tanahashi T."/>
            <person name="Sakakibara K."/>
            <person name="Fujita T."/>
            <person name="Oishi K."/>
            <person name="Shin-I T."/>
            <person name="Kuroki Y."/>
            <person name="Toyoda A."/>
            <person name="Suzuki Y."/>
            <person name="Hashimoto A."/>
            <person name="Yamaguchi K."/>
            <person name="Sugano A."/>
            <person name="Kohara Y."/>
            <person name="Fujiyama A."/>
            <person name="Anterola A."/>
            <person name="Aoki S."/>
            <person name="Ashton N."/>
            <person name="Barbazuk W.B."/>
            <person name="Barker E."/>
            <person name="Bennetzen J."/>
            <person name="Bezanilla M."/>
            <person name="Blankenship R."/>
            <person name="Cho S.H."/>
            <person name="Dutcher S."/>
            <person name="Estelle M."/>
            <person name="Fawcett J.A."/>
            <person name="Gundlach H."/>
            <person name="Hanada K."/>
            <person name="Heyl A."/>
            <person name="Hicks K.A."/>
            <person name="Hugh J."/>
            <person name="Lohr M."/>
            <person name="Mayer K."/>
            <person name="Melkozernov A."/>
            <person name="Murata T."/>
            <person name="Nelson D."/>
            <person name="Pils B."/>
            <person name="Prigge M."/>
            <person name="Reiss B."/>
            <person name="Renner T."/>
            <person name="Rombauts S."/>
            <person name="Rushton P."/>
            <person name="Sanderfoot A."/>
            <person name="Schween G."/>
            <person name="Shiu S.-H."/>
            <person name="Stueber K."/>
            <person name="Theodoulou F.L."/>
            <person name="Tu H."/>
            <person name="Van de Peer Y."/>
            <person name="Verrier P.J."/>
            <person name="Waters E."/>
            <person name="Wood A."/>
            <person name="Yang L."/>
            <person name="Cove D."/>
            <person name="Cuming A."/>
            <person name="Hasebe M."/>
            <person name="Lucas S."/>
            <person name="Mishler D.B."/>
            <person name="Reski R."/>
            <person name="Grigoriev I."/>
            <person name="Quatrano R.S."/>
            <person name="Boore J.L."/>
        </authorList>
    </citation>
    <scope>NUCLEOTIDE SEQUENCE [LARGE SCALE GENOMIC DNA]</scope>
    <source>
        <strain evidence="11 12">cv. Gransden 2004</strain>
    </source>
</reference>
<dbReference type="OrthoDB" id="66620at2759"/>
<dbReference type="Pfam" id="PF00005">
    <property type="entry name" value="ABC_tran"/>
    <property type="match status" value="1"/>
</dbReference>
<dbReference type="EnsemblPlants" id="Pp3c22_15570V3.1">
    <property type="protein sequence ID" value="Pp3c22_15570V3.1"/>
    <property type="gene ID" value="Pp3c22_15570"/>
</dbReference>
<dbReference type="PROSITE" id="PS50893">
    <property type="entry name" value="ABC_TRANSPORTER_2"/>
    <property type="match status" value="1"/>
</dbReference>
<keyword evidence="3 8" id="KW-0812">Transmembrane</keyword>
<dbReference type="EMBL" id="ABEU02000022">
    <property type="protein sequence ID" value="PNR30880.1"/>
    <property type="molecule type" value="Genomic_DNA"/>
</dbReference>
<dbReference type="GO" id="GO:0042626">
    <property type="term" value="F:ATPase-coupled transmembrane transporter activity"/>
    <property type="evidence" value="ECO:0000318"/>
    <property type="project" value="GO_Central"/>
</dbReference>
<feature type="transmembrane region" description="Helical" evidence="8">
    <location>
        <begin position="614"/>
        <end position="635"/>
    </location>
</feature>
<feature type="domain" description="ABC transporter" evidence="9">
    <location>
        <begin position="62"/>
        <end position="306"/>
    </location>
</feature>
<dbReference type="OMA" id="FIHERAM"/>
<protein>
    <recommendedName>
        <fullName evidence="9">ABC transporter domain-containing protein</fullName>
    </recommendedName>
</protein>
<keyword evidence="12" id="KW-1185">Reference proteome</keyword>
<evidence type="ECO:0000313" key="12">
    <source>
        <dbReference type="Proteomes" id="UP000006727"/>
    </source>
</evidence>
<sequence>MGDMYEISNEVTRQRPVLLGLRSFPPAGMAGSPSPAYQARLSLLNSAVVFPPTPARAVLYDISVHNLSYKVISKDNNERILLNNVSARANHSEVLAIAGPSGSSKTTFLDALAGQIQRKSLKGQILVNGRTMDSNFRRVSAYVTQDDALYPTLTTRETLMFSARLRLPSSMTIEEKRKRTEFLIEMLGLKECADTYVGDEKMRGVSGGERRRVSIGVDLVHDPAVLFLDEPTSGLDSTSALHVMQILSQMAIKRNRTVIVTIHQPSYRILDTINNFLVMSRGNVIYHGDVPQMEVYFNNLGYTMPENMSVVEYALDIIEKCQDTHEGLASLVDCQVKYQQSKEALMPLPLGSPTNVPQAIDTSTPAFATSILSEMWVLGVRFFLTTFRSRLLFWTRVSLSIVAALIMGSLFFNSGYDYTGILQRTGFFNFMLVTLIFSSNEGLPIFLRERHIYIRESSRGAYRTFSFVLAQAIVMLPFQLLIAVIFSSISYFMVGLVAKASAFFTFVLISFLSLSVANSFVTFVASVMPDESGGQTIVLAVSAMYYLFSGFFVPRSGIPMYWIWFHYLSTFKYPFELLLANEYGHLREVMWFFGVDSKTVLNYFDTGKVLGRQWINYTVMVSFIVGYRVLFYFSLRFFTKNLRK</sequence>
<evidence type="ECO:0000256" key="3">
    <source>
        <dbReference type="ARBA" id="ARBA00022692"/>
    </source>
</evidence>